<accession>A0A9W8XUX6</accession>
<evidence type="ECO:0000256" key="1">
    <source>
        <dbReference type="ARBA" id="ARBA00006484"/>
    </source>
</evidence>
<sequence>MTVSNTELYPGDKFFKSFTKTWHNKPYPQISPFRPELRIAGSVVFITGGGTGIGFATAIAFAQAGAKIIAIFGRRIDKLRSAAKEITEANPNGTTTVIFEGVDLSQRAAVEAAFVSAIKKAGEVRIDIFIHNAGILQTQGFVADYDYDLYRRGLDLNMDGAFNTVQAMLPLLAPEAKVFNISSCIAHISLMPRCWAYAATKIANVKMFDYFQAENPNLHVVNVHPGVVNTELNAGTEHDGVGVDDGKQDLVPFLVSRFYFCPSPQVHVEFSYLCYI</sequence>
<dbReference type="AlphaFoldDB" id="A0A9W8XUX6"/>
<evidence type="ECO:0000313" key="4">
    <source>
        <dbReference type="Proteomes" id="UP001140513"/>
    </source>
</evidence>
<dbReference type="CDD" id="cd05233">
    <property type="entry name" value="SDR_c"/>
    <property type="match status" value="1"/>
</dbReference>
<dbReference type="InterPro" id="IPR036291">
    <property type="entry name" value="NAD(P)-bd_dom_sf"/>
</dbReference>
<evidence type="ECO:0008006" key="5">
    <source>
        <dbReference type="Google" id="ProtNLM"/>
    </source>
</evidence>
<comment type="caution">
    <text evidence="3">The sequence shown here is derived from an EMBL/GenBank/DDBJ whole genome shotgun (WGS) entry which is preliminary data.</text>
</comment>
<dbReference type="Pfam" id="PF00106">
    <property type="entry name" value="adh_short"/>
    <property type="match status" value="1"/>
</dbReference>
<proteinExistence type="inferred from homology"/>
<reference evidence="3" key="1">
    <citation type="submission" date="2022-10" db="EMBL/GenBank/DDBJ databases">
        <title>Tapping the CABI collections for fungal endophytes: first genome assemblies for Collariella, Neodidymelliopsis, Ascochyta clinopodiicola, Didymella pomorum, Didymosphaeria variabile, Neocosmospora piperis and Neocucurbitaria cava.</title>
        <authorList>
            <person name="Hill R."/>
        </authorList>
    </citation>
    <scope>NUCLEOTIDE SEQUENCE</scope>
    <source>
        <strain evidence="3">IMI 356815</strain>
    </source>
</reference>
<dbReference type="Gene3D" id="3.40.50.720">
    <property type="entry name" value="NAD(P)-binding Rossmann-like Domain"/>
    <property type="match status" value="1"/>
</dbReference>
<dbReference type="GO" id="GO:0016491">
    <property type="term" value="F:oxidoreductase activity"/>
    <property type="evidence" value="ECO:0007669"/>
    <property type="project" value="UniProtKB-KW"/>
</dbReference>
<evidence type="ECO:0000256" key="2">
    <source>
        <dbReference type="ARBA" id="ARBA00023002"/>
    </source>
</evidence>
<dbReference type="PRINTS" id="PR00081">
    <property type="entry name" value="GDHRDH"/>
</dbReference>
<organism evidence="3 4">
    <name type="scientific">Didymosphaeria variabile</name>
    <dbReference type="NCBI Taxonomy" id="1932322"/>
    <lineage>
        <taxon>Eukaryota</taxon>
        <taxon>Fungi</taxon>
        <taxon>Dikarya</taxon>
        <taxon>Ascomycota</taxon>
        <taxon>Pezizomycotina</taxon>
        <taxon>Dothideomycetes</taxon>
        <taxon>Pleosporomycetidae</taxon>
        <taxon>Pleosporales</taxon>
        <taxon>Massarineae</taxon>
        <taxon>Didymosphaeriaceae</taxon>
        <taxon>Didymosphaeria</taxon>
    </lineage>
</organism>
<gene>
    <name evidence="3" type="ORF">N0V89_000777</name>
</gene>
<dbReference type="RefSeq" id="XP_056076419.1">
    <property type="nucleotide sequence ID" value="XM_056209597.1"/>
</dbReference>
<dbReference type="GeneID" id="80904307"/>
<dbReference type="EMBL" id="JAPEUX010000001">
    <property type="protein sequence ID" value="KAJ4360217.1"/>
    <property type="molecule type" value="Genomic_DNA"/>
</dbReference>
<dbReference type="InterPro" id="IPR002347">
    <property type="entry name" value="SDR_fam"/>
</dbReference>
<comment type="similarity">
    <text evidence="1">Belongs to the short-chain dehydrogenases/reductases (SDR) family.</text>
</comment>
<dbReference type="PANTHER" id="PTHR44196:SF1">
    <property type="entry name" value="DEHYDROGENASE_REDUCTASE SDR FAMILY MEMBER 7B"/>
    <property type="match status" value="1"/>
</dbReference>
<name>A0A9W8XUX6_9PLEO</name>
<dbReference type="PANTHER" id="PTHR44196">
    <property type="entry name" value="DEHYDROGENASE/REDUCTASE SDR FAMILY MEMBER 7B"/>
    <property type="match status" value="1"/>
</dbReference>
<protein>
    <recommendedName>
        <fullName evidence="5">NAD(P)-binding protein</fullName>
    </recommendedName>
</protein>
<dbReference type="OrthoDB" id="1933717at2759"/>
<dbReference type="Proteomes" id="UP001140513">
    <property type="component" value="Unassembled WGS sequence"/>
</dbReference>
<keyword evidence="4" id="KW-1185">Reference proteome</keyword>
<dbReference type="GO" id="GO:0016020">
    <property type="term" value="C:membrane"/>
    <property type="evidence" value="ECO:0007669"/>
    <property type="project" value="TreeGrafter"/>
</dbReference>
<keyword evidence="2" id="KW-0560">Oxidoreductase</keyword>
<evidence type="ECO:0000313" key="3">
    <source>
        <dbReference type="EMBL" id="KAJ4360217.1"/>
    </source>
</evidence>
<dbReference type="SUPFAM" id="SSF51735">
    <property type="entry name" value="NAD(P)-binding Rossmann-fold domains"/>
    <property type="match status" value="1"/>
</dbReference>